<organism evidence="2 3">
    <name type="scientific">Tardiphaga alba</name>
    <dbReference type="NCBI Taxonomy" id="340268"/>
    <lineage>
        <taxon>Bacteria</taxon>
        <taxon>Pseudomonadati</taxon>
        <taxon>Pseudomonadota</taxon>
        <taxon>Alphaproteobacteria</taxon>
        <taxon>Hyphomicrobiales</taxon>
        <taxon>Nitrobacteraceae</taxon>
        <taxon>Tardiphaga</taxon>
    </lineage>
</organism>
<sequence>MRAGLLAIALAVAPHTAFARSPVEACLAVDQRLTDPAPLPRTSTILTGAGPLRVVAIGSSSTLGLWQSDATRTYPGRLKAELQQLRPGLSVELINSGRNADTIPGNIARFARDVAAHKPDLVIWQIGTNDITWLHSADSLTGRITDGIRQLKATGADVILMDQQYAPVILASNYTKMQESIIEAARHENVPLFSRFNLMRRTVEGGVSVTALTSWDGLHSSADGYECVGRALAHAIVATMPAAVQTQPTPAKRVRSK</sequence>
<dbReference type="InterPro" id="IPR057572">
    <property type="entry name" value="NonGDSL"/>
</dbReference>
<reference evidence="2 3" key="1">
    <citation type="submission" date="2019-02" db="EMBL/GenBank/DDBJ databases">
        <title>Emended description of the genus Rhodopseudomonas and description of Rhodopseudomonas albus sp. nov., a non-phototrophic, heavy-metal-tolerant bacterium isolated from garden soil.</title>
        <authorList>
            <person name="Bao Z."/>
            <person name="Cao W.W."/>
            <person name="Sato Y."/>
            <person name="Nishizawa T."/>
            <person name="Zhao J."/>
            <person name="Guo Y."/>
            <person name="Ohta H."/>
        </authorList>
    </citation>
    <scope>NUCLEOTIDE SEQUENCE [LARGE SCALE GENOMIC DNA]</scope>
    <source>
        <strain evidence="2 3">SK50-23</strain>
    </source>
</reference>
<name>A0ABX8A3I0_9BRAD</name>
<protein>
    <submittedName>
        <fullName evidence="2">SGNH/GDSL hydrolase family protein</fullName>
    </submittedName>
</protein>
<dbReference type="EMBL" id="CP036498">
    <property type="protein sequence ID" value="QUS37481.1"/>
    <property type="molecule type" value="Genomic_DNA"/>
</dbReference>
<accession>A0ABX8A3I0</accession>
<dbReference type="Proteomes" id="UP000682843">
    <property type="component" value="Chromosome"/>
</dbReference>
<evidence type="ECO:0000313" key="2">
    <source>
        <dbReference type="EMBL" id="QUS37481.1"/>
    </source>
</evidence>
<evidence type="ECO:0000256" key="1">
    <source>
        <dbReference type="SAM" id="SignalP"/>
    </source>
</evidence>
<dbReference type="PANTHER" id="PTHR30383:SF5">
    <property type="entry name" value="SGNH HYDROLASE-TYPE ESTERASE DOMAIN-CONTAINING PROTEIN"/>
    <property type="match status" value="1"/>
</dbReference>
<proteinExistence type="predicted"/>
<dbReference type="SUPFAM" id="SSF52266">
    <property type="entry name" value="SGNH hydrolase"/>
    <property type="match status" value="1"/>
</dbReference>
<keyword evidence="2" id="KW-0378">Hydrolase</keyword>
<dbReference type="Pfam" id="PF25182">
    <property type="entry name" value="NonGDSL"/>
    <property type="match status" value="1"/>
</dbReference>
<dbReference type="GO" id="GO:0016787">
    <property type="term" value="F:hydrolase activity"/>
    <property type="evidence" value="ECO:0007669"/>
    <property type="project" value="UniProtKB-KW"/>
</dbReference>
<feature type="chain" id="PRO_5045541201" evidence="1">
    <location>
        <begin position="20"/>
        <end position="257"/>
    </location>
</feature>
<dbReference type="Gene3D" id="3.40.50.1110">
    <property type="entry name" value="SGNH hydrolase"/>
    <property type="match status" value="1"/>
</dbReference>
<gene>
    <name evidence="2" type="ORF">RPMA_00285</name>
</gene>
<keyword evidence="1" id="KW-0732">Signal</keyword>
<dbReference type="InterPro" id="IPR036514">
    <property type="entry name" value="SGNH_hydro_sf"/>
</dbReference>
<dbReference type="RefSeq" id="WP_249225494.1">
    <property type="nucleotide sequence ID" value="NZ_CP036498.1"/>
</dbReference>
<dbReference type="InterPro" id="IPR051532">
    <property type="entry name" value="Ester_Hydrolysis_Enzymes"/>
</dbReference>
<evidence type="ECO:0000313" key="3">
    <source>
        <dbReference type="Proteomes" id="UP000682843"/>
    </source>
</evidence>
<dbReference type="PANTHER" id="PTHR30383">
    <property type="entry name" value="THIOESTERASE 1/PROTEASE 1/LYSOPHOSPHOLIPASE L1"/>
    <property type="match status" value="1"/>
</dbReference>
<keyword evidence="3" id="KW-1185">Reference proteome</keyword>
<dbReference type="CDD" id="cd00229">
    <property type="entry name" value="SGNH_hydrolase"/>
    <property type="match status" value="1"/>
</dbReference>
<feature type="signal peptide" evidence="1">
    <location>
        <begin position="1"/>
        <end position="19"/>
    </location>
</feature>